<name>A0ABX8TMI5_9CAUL</name>
<protein>
    <recommendedName>
        <fullName evidence="3">Beta-lactamase</fullName>
    </recommendedName>
</protein>
<gene>
    <name evidence="1" type="ORF">KWG56_17770</name>
</gene>
<sequence length="120" mass="13420">MKRKTRDIWLIGLAAAVLALGGLAFWLSAKGDRIDPLEAPGDRVARQIETQIGPGAVLRYAEPGQRRGMCGYVGRTRKGEAVAFVSTPNRILFSDDPMPTEFRQMRERYCPGFLTARPRR</sequence>
<keyword evidence="2" id="KW-1185">Reference proteome</keyword>
<reference evidence="1 2" key="1">
    <citation type="submission" date="2021-07" db="EMBL/GenBank/DDBJ databases">
        <title>Isolation and characterization of bacteria from a gold mining with a capacity of golden bioaccumulation.</title>
        <authorList>
            <person name="Yang X.J."/>
        </authorList>
    </citation>
    <scope>NUCLEOTIDE SEQUENCE [LARGE SCALE GENOMIC DNA]</scope>
    <source>
        <strain evidence="1 2">Au29</strain>
    </source>
</reference>
<dbReference type="Proteomes" id="UP000824334">
    <property type="component" value="Chromosome"/>
</dbReference>
<evidence type="ECO:0008006" key="3">
    <source>
        <dbReference type="Google" id="ProtNLM"/>
    </source>
</evidence>
<accession>A0ABX8TMI5</accession>
<dbReference type="EMBL" id="CP080034">
    <property type="protein sequence ID" value="QYC10364.1"/>
    <property type="molecule type" value="Genomic_DNA"/>
</dbReference>
<organism evidence="1 2">
    <name type="scientific">Brevundimonas nasdae</name>
    <dbReference type="NCBI Taxonomy" id="172043"/>
    <lineage>
        <taxon>Bacteria</taxon>
        <taxon>Pseudomonadati</taxon>
        <taxon>Pseudomonadota</taxon>
        <taxon>Alphaproteobacteria</taxon>
        <taxon>Caulobacterales</taxon>
        <taxon>Caulobacteraceae</taxon>
        <taxon>Brevundimonas</taxon>
    </lineage>
</organism>
<proteinExistence type="predicted"/>
<evidence type="ECO:0000313" key="2">
    <source>
        <dbReference type="Proteomes" id="UP000824334"/>
    </source>
</evidence>
<dbReference type="GeneID" id="94377144"/>
<evidence type="ECO:0000313" key="1">
    <source>
        <dbReference type="EMBL" id="QYC10364.1"/>
    </source>
</evidence>
<dbReference type="RefSeq" id="WP_201100021.1">
    <property type="nucleotide sequence ID" value="NZ_BAAAEE010000020.1"/>
</dbReference>